<evidence type="ECO:0000313" key="6">
    <source>
        <dbReference type="EMBL" id="GAA1955722.1"/>
    </source>
</evidence>
<evidence type="ECO:0000256" key="4">
    <source>
        <dbReference type="ARBA" id="ARBA00022729"/>
    </source>
</evidence>
<accession>A0ABP5C136</accession>
<name>A0ABP5C136_9MICO</name>
<keyword evidence="2" id="KW-0813">Transport</keyword>
<keyword evidence="7" id="KW-1185">Reference proteome</keyword>
<dbReference type="PANTHER" id="PTHR42953">
    <property type="entry name" value="HIGH-AFFINITY ZINC UPTAKE SYSTEM PROTEIN ZNUA-RELATED"/>
    <property type="match status" value="1"/>
</dbReference>
<evidence type="ECO:0000256" key="1">
    <source>
        <dbReference type="ARBA" id="ARBA00004196"/>
    </source>
</evidence>
<dbReference type="Pfam" id="PF01297">
    <property type="entry name" value="ZnuA"/>
    <property type="match status" value="1"/>
</dbReference>
<comment type="subcellular location">
    <subcellularLocation>
        <location evidence="1">Cell envelope</location>
    </subcellularLocation>
</comment>
<feature type="chain" id="PRO_5045708231" evidence="5">
    <location>
        <begin position="33"/>
        <end position="311"/>
    </location>
</feature>
<dbReference type="EMBL" id="BAAAOG010000002">
    <property type="protein sequence ID" value="GAA1955722.1"/>
    <property type="molecule type" value="Genomic_DNA"/>
</dbReference>
<dbReference type="Proteomes" id="UP001499933">
    <property type="component" value="Unassembled WGS sequence"/>
</dbReference>
<reference evidence="7" key="1">
    <citation type="journal article" date="2019" name="Int. J. Syst. Evol. Microbiol.">
        <title>The Global Catalogue of Microorganisms (GCM) 10K type strain sequencing project: providing services to taxonomists for standard genome sequencing and annotation.</title>
        <authorList>
            <consortium name="The Broad Institute Genomics Platform"/>
            <consortium name="The Broad Institute Genome Sequencing Center for Infectious Disease"/>
            <person name="Wu L."/>
            <person name="Ma J."/>
        </authorList>
    </citation>
    <scope>NUCLEOTIDE SEQUENCE [LARGE SCALE GENOMIC DNA]</scope>
    <source>
        <strain evidence="7">JCM 14901</strain>
    </source>
</reference>
<dbReference type="SUPFAM" id="SSF53807">
    <property type="entry name" value="Helical backbone' metal receptor"/>
    <property type="match status" value="1"/>
</dbReference>
<evidence type="ECO:0000256" key="5">
    <source>
        <dbReference type="SAM" id="SignalP"/>
    </source>
</evidence>
<proteinExistence type="predicted"/>
<dbReference type="PANTHER" id="PTHR42953:SF1">
    <property type="entry name" value="METAL-BINDING PROTEIN HI_0362-RELATED"/>
    <property type="match status" value="1"/>
</dbReference>
<dbReference type="RefSeq" id="WP_344093422.1">
    <property type="nucleotide sequence ID" value="NZ_BAAAOG010000002.1"/>
</dbReference>
<protein>
    <submittedName>
        <fullName evidence="6">Zinc ABC transporter substrate-binding protein</fullName>
    </submittedName>
</protein>
<organism evidence="6 7">
    <name type="scientific">Microbacterium deminutum</name>
    <dbReference type="NCBI Taxonomy" id="344164"/>
    <lineage>
        <taxon>Bacteria</taxon>
        <taxon>Bacillati</taxon>
        <taxon>Actinomycetota</taxon>
        <taxon>Actinomycetes</taxon>
        <taxon>Micrococcales</taxon>
        <taxon>Microbacteriaceae</taxon>
        <taxon>Microbacterium</taxon>
    </lineage>
</organism>
<evidence type="ECO:0000256" key="2">
    <source>
        <dbReference type="ARBA" id="ARBA00022448"/>
    </source>
</evidence>
<sequence length="311" mass="32074">MPRLRRPLAAMAMPIAMTLAAASALLFSGCAATDTADAAGDRISVVASTSVYGQIAEAVGGTAVDVTSIVSSASQDPHSFEPSAQDQLAVRHADLVIENGAGYDAFMAALVQASGSTAPVITAVASSPEWSAGGSAVHFNEHVWYDPQTMGVVASAIAAELSRIMPARAATFAQNAKALHGEIDGLETRISAIRNSHAGEQIFVTEPVPLYLTAAAGLENVTPAAFTEAVEEGHDVAPATLLGALTLLRSGDVRVLIANSQTGGAETMLVIHEAQSRSIPVLEFAETLPHGKTYISWMRSNIDALSEGLGG</sequence>
<dbReference type="InterPro" id="IPR006127">
    <property type="entry name" value="ZnuA-like"/>
</dbReference>
<keyword evidence="3" id="KW-0479">Metal-binding</keyword>
<dbReference type="InterPro" id="IPR050492">
    <property type="entry name" value="Bact_metal-bind_prot9"/>
</dbReference>
<keyword evidence="4 5" id="KW-0732">Signal</keyword>
<evidence type="ECO:0000313" key="7">
    <source>
        <dbReference type="Proteomes" id="UP001499933"/>
    </source>
</evidence>
<dbReference type="PROSITE" id="PS51257">
    <property type="entry name" value="PROKAR_LIPOPROTEIN"/>
    <property type="match status" value="1"/>
</dbReference>
<gene>
    <name evidence="6" type="ORF">GCM10009776_17260</name>
</gene>
<feature type="signal peptide" evidence="5">
    <location>
        <begin position="1"/>
        <end position="32"/>
    </location>
</feature>
<evidence type="ECO:0000256" key="3">
    <source>
        <dbReference type="ARBA" id="ARBA00022723"/>
    </source>
</evidence>
<comment type="caution">
    <text evidence="6">The sequence shown here is derived from an EMBL/GenBank/DDBJ whole genome shotgun (WGS) entry which is preliminary data.</text>
</comment>
<dbReference type="Gene3D" id="3.40.50.1980">
    <property type="entry name" value="Nitrogenase molybdenum iron protein domain"/>
    <property type="match status" value="2"/>
</dbReference>